<dbReference type="AlphaFoldDB" id="A0A9X4NTR5"/>
<evidence type="ECO:0000313" key="2">
    <source>
        <dbReference type="Proteomes" id="UP001152876"/>
    </source>
</evidence>
<organism evidence="1 2">
    <name type="scientific">Hydrogenophaga taeniospiralis CCUG 15921</name>
    <dbReference type="NCBI Taxonomy" id="1281780"/>
    <lineage>
        <taxon>Bacteria</taxon>
        <taxon>Pseudomonadati</taxon>
        <taxon>Pseudomonadota</taxon>
        <taxon>Betaproteobacteria</taxon>
        <taxon>Burkholderiales</taxon>
        <taxon>Comamonadaceae</taxon>
        <taxon>Hydrogenophaga</taxon>
    </lineage>
</organism>
<dbReference type="Proteomes" id="UP001152876">
    <property type="component" value="Unassembled WGS sequence"/>
</dbReference>
<keyword evidence="2" id="KW-1185">Reference proteome</keyword>
<protein>
    <submittedName>
        <fullName evidence="1">Uncharacterized protein</fullName>
    </submittedName>
</protein>
<gene>
    <name evidence="1" type="ORF">H010_03012</name>
</gene>
<reference evidence="1" key="1">
    <citation type="submission" date="2013-01" db="EMBL/GenBank/DDBJ databases">
        <title>Genome draft of Hydrogenophaga taeniospiralis 2K1.</title>
        <authorList>
            <person name="Gomila M."/>
            <person name="Lalucat J."/>
        </authorList>
    </citation>
    <scope>NUCLEOTIDE SEQUENCE</scope>
    <source>
        <strain evidence="1">CCUG 15921</strain>
    </source>
</reference>
<evidence type="ECO:0000313" key="1">
    <source>
        <dbReference type="EMBL" id="MDG5974205.1"/>
    </source>
</evidence>
<accession>A0A9X4NTR5</accession>
<dbReference type="EMBL" id="AOGK01000002">
    <property type="protein sequence ID" value="MDG5974205.1"/>
    <property type="molecule type" value="Genomic_DNA"/>
</dbReference>
<name>A0A9X4NTR5_9BURK</name>
<sequence length="136" mass="14946">MVRDRGHVAAPSIEILVGGAAHLRERATTPCVGEPGVGTVGQIIEPRLPWLPALIYVRLERLEIREGDSRAWMFDSADNRVYRDSGLRRGVYRDSGLRRGVYRDSGRRRGASGDNGSLGSISRLGIFISRLSTATL</sequence>
<comment type="caution">
    <text evidence="1">The sequence shown here is derived from an EMBL/GenBank/DDBJ whole genome shotgun (WGS) entry which is preliminary data.</text>
</comment>
<proteinExistence type="predicted"/>